<dbReference type="Pfam" id="PF00534">
    <property type="entry name" value="Glycos_transf_1"/>
    <property type="match status" value="1"/>
</dbReference>
<dbReference type="InterPro" id="IPR001296">
    <property type="entry name" value="Glyco_trans_1"/>
</dbReference>
<dbReference type="OrthoDB" id="1522162at2"/>
<evidence type="ECO:0000259" key="1">
    <source>
        <dbReference type="Pfam" id="PF00534"/>
    </source>
</evidence>
<dbReference type="RefSeq" id="WP_135499172.1">
    <property type="nucleotide sequence ID" value="NZ_SRLD01000043.1"/>
</dbReference>
<accession>A0A4Z0PFY0</accession>
<evidence type="ECO:0000313" key="2">
    <source>
        <dbReference type="EMBL" id="TGE14039.1"/>
    </source>
</evidence>
<sequence length="384" mass="43221">MKVLWLAAFPAPHEAHPAPVPWIFTLAELVSRHPEVELTILNFAEDITVPVDEFDNNGIHFIYLRVPRRRHDILSLYQWRIAIMAKYLRQHYHHYDLIHLHGSELQYQVASAGLDIPQLLSVQGLVSEYAKVVPNPVSKLKFLWMLAGYYECKYMPGIAHFSCRTHWDKAHIARLNPQATIHHNWESLRSEFFAAPTPTAPSGRPQVLFLGGQQEMKGFRETLVAFDLARQRQPELKLVFGGRVNEAEVEQAVQQAGLRHIRPQDVECHGFLTADGLAQLCHESLCLLHPSYIDNSPNTICEAQVAGLPVVASNVGGVSSLIECGHTGILTDLNPRNLADKVLLLHDDPALRHRLATQAQAVAQERHNPASVLQKTLDIYHAIL</sequence>
<dbReference type="SUPFAM" id="SSF53756">
    <property type="entry name" value="UDP-Glycosyltransferase/glycogen phosphorylase"/>
    <property type="match status" value="1"/>
</dbReference>
<dbReference type="Gene3D" id="3.40.50.2000">
    <property type="entry name" value="Glycogen Phosphorylase B"/>
    <property type="match status" value="2"/>
</dbReference>
<dbReference type="AlphaFoldDB" id="A0A4Z0PFY0"/>
<dbReference type="Proteomes" id="UP000297739">
    <property type="component" value="Unassembled WGS sequence"/>
</dbReference>
<name>A0A4Z0PFY0_9BACT</name>
<dbReference type="PANTHER" id="PTHR12526:SF630">
    <property type="entry name" value="GLYCOSYLTRANSFERASE"/>
    <property type="match status" value="1"/>
</dbReference>
<dbReference type="PANTHER" id="PTHR12526">
    <property type="entry name" value="GLYCOSYLTRANSFERASE"/>
    <property type="match status" value="1"/>
</dbReference>
<proteinExistence type="predicted"/>
<protein>
    <submittedName>
        <fullName evidence="2">Glycosyltransferase</fullName>
    </submittedName>
</protein>
<keyword evidence="3" id="KW-1185">Reference proteome</keyword>
<dbReference type="CDD" id="cd03801">
    <property type="entry name" value="GT4_PimA-like"/>
    <property type="match status" value="1"/>
</dbReference>
<keyword evidence="2" id="KW-0808">Transferase</keyword>
<dbReference type="EMBL" id="SRLD01000043">
    <property type="protein sequence ID" value="TGE14039.1"/>
    <property type="molecule type" value="Genomic_DNA"/>
</dbReference>
<organism evidence="2 3">
    <name type="scientific">Hymenobacter elongatus</name>
    <dbReference type="NCBI Taxonomy" id="877208"/>
    <lineage>
        <taxon>Bacteria</taxon>
        <taxon>Pseudomonadati</taxon>
        <taxon>Bacteroidota</taxon>
        <taxon>Cytophagia</taxon>
        <taxon>Cytophagales</taxon>
        <taxon>Hymenobacteraceae</taxon>
        <taxon>Hymenobacter</taxon>
    </lineage>
</organism>
<evidence type="ECO:0000313" key="3">
    <source>
        <dbReference type="Proteomes" id="UP000297739"/>
    </source>
</evidence>
<feature type="domain" description="Glycosyl transferase family 1" evidence="1">
    <location>
        <begin position="200"/>
        <end position="360"/>
    </location>
</feature>
<dbReference type="GO" id="GO:0016757">
    <property type="term" value="F:glycosyltransferase activity"/>
    <property type="evidence" value="ECO:0007669"/>
    <property type="project" value="InterPro"/>
</dbReference>
<reference evidence="2 3" key="1">
    <citation type="submission" date="2019-04" db="EMBL/GenBank/DDBJ databases">
        <authorList>
            <person name="Feng G."/>
            <person name="Zhang J."/>
            <person name="Zhu H."/>
        </authorList>
    </citation>
    <scope>NUCLEOTIDE SEQUENCE [LARGE SCALE GENOMIC DNA]</scope>
    <source>
        <strain evidence="2 3">JCM 17223</strain>
    </source>
</reference>
<gene>
    <name evidence="2" type="ORF">E5J99_17810</name>
</gene>
<comment type="caution">
    <text evidence="2">The sequence shown here is derived from an EMBL/GenBank/DDBJ whole genome shotgun (WGS) entry which is preliminary data.</text>
</comment>